<keyword evidence="3" id="KW-0732">Signal</keyword>
<evidence type="ECO:0000256" key="3">
    <source>
        <dbReference type="SAM" id="SignalP"/>
    </source>
</evidence>
<keyword evidence="5" id="KW-1185">Reference proteome</keyword>
<feature type="signal peptide" evidence="3">
    <location>
        <begin position="1"/>
        <end position="29"/>
    </location>
</feature>
<gene>
    <name evidence="4" type="ORF">ACFPM3_30990</name>
</gene>
<dbReference type="InterPro" id="IPR048202">
    <property type="entry name" value="SCO1860-like"/>
</dbReference>
<keyword evidence="2" id="KW-0472">Membrane</keyword>
<dbReference type="NCBIfam" id="NF041528">
    <property type="entry name" value="strep_LAETG"/>
    <property type="match status" value="1"/>
</dbReference>
<organism evidence="4 5">
    <name type="scientific">Streptomyces coeruleoprunus</name>
    <dbReference type="NCBI Taxonomy" id="285563"/>
    <lineage>
        <taxon>Bacteria</taxon>
        <taxon>Bacillati</taxon>
        <taxon>Actinomycetota</taxon>
        <taxon>Actinomycetes</taxon>
        <taxon>Kitasatosporales</taxon>
        <taxon>Streptomycetaceae</taxon>
        <taxon>Streptomyces</taxon>
    </lineage>
</organism>
<evidence type="ECO:0000256" key="2">
    <source>
        <dbReference type="SAM" id="Phobius"/>
    </source>
</evidence>
<dbReference type="NCBIfam" id="NF041527">
    <property type="entry name" value="SCO1860_LAETG"/>
    <property type="match status" value="1"/>
</dbReference>
<feature type="compositionally biased region" description="Low complexity" evidence="1">
    <location>
        <begin position="256"/>
        <end position="276"/>
    </location>
</feature>
<comment type="caution">
    <text evidence="4">The sequence shown here is derived from an EMBL/GenBank/DDBJ whole genome shotgun (WGS) entry which is preliminary data.</text>
</comment>
<proteinExistence type="predicted"/>
<feature type="transmembrane region" description="Helical" evidence="2">
    <location>
        <begin position="313"/>
        <end position="332"/>
    </location>
</feature>
<evidence type="ECO:0000256" key="1">
    <source>
        <dbReference type="SAM" id="MobiDB-lite"/>
    </source>
</evidence>
<dbReference type="RefSeq" id="WP_345692339.1">
    <property type="nucleotide sequence ID" value="NZ_BAABIT010000001.1"/>
</dbReference>
<sequence>MNSTTFRMPVRRWAGAAAVAALATGPVLAAAPAAHAVGTSTAGSAATTTGEGATTTGKGTARAAVLRAALDVGLLDKSVRVPLKATLNEVHAPATAERTALGVRLDGVEGGRPVDLLRADVATAKATADERRAEGSVTLADARVHVPGLPLLSLVEAETVTARAVCEAGRRPVAASNLLGRVTVLGKRVTLTAGGPTTVKVPGVGEVTLRVSERTVTTTTAAATALELTVSVDPLKLNVAEVEGTLTLAEAACAAPAPGRPASTPTPEPAASGAPAVPKPEQPQGDGLKVQAGGEAPAHESLAETGGSSRTPYVAGGAAALLGAGAAALVIARRASRASRTDRA</sequence>
<keyword evidence="2" id="KW-1133">Transmembrane helix</keyword>
<name>A0ABV9XN61_9ACTN</name>
<keyword evidence="2" id="KW-0812">Transmembrane</keyword>
<feature type="chain" id="PRO_5046163784" evidence="3">
    <location>
        <begin position="30"/>
        <end position="344"/>
    </location>
</feature>
<evidence type="ECO:0000313" key="5">
    <source>
        <dbReference type="Proteomes" id="UP001595829"/>
    </source>
</evidence>
<dbReference type="Proteomes" id="UP001595829">
    <property type="component" value="Unassembled WGS sequence"/>
</dbReference>
<reference evidence="5" key="1">
    <citation type="journal article" date="2019" name="Int. J. Syst. Evol. Microbiol.">
        <title>The Global Catalogue of Microorganisms (GCM) 10K type strain sequencing project: providing services to taxonomists for standard genome sequencing and annotation.</title>
        <authorList>
            <consortium name="The Broad Institute Genomics Platform"/>
            <consortium name="The Broad Institute Genome Sequencing Center for Infectious Disease"/>
            <person name="Wu L."/>
            <person name="Ma J."/>
        </authorList>
    </citation>
    <scope>NUCLEOTIDE SEQUENCE [LARGE SCALE GENOMIC DNA]</scope>
    <source>
        <strain evidence="5">CGMCC 4.1648</strain>
    </source>
</reference>
<accession>A0ABV9XN61</accession>
<protein>
    <submittedName>
        <fullName evidence="4">SCO1860 family LAETG-anchored protein</fullName>
    </submittedName>
</protein>
<dbReference type="EMBL" id="JBHSJD010000026">
    <property type="protein sequence ID" value="MFC5026567.1"/>
    <property type="molecule type" value="Genomic_DNA"/>
</dbReference>
<feature type="region of interest" description="Disordered" evidence="1">
    <location>
        <begin position="256"/>
        <end position="314"/>
    </location>
</feature>
<evidence type="ECO:0000313" key="4">
    <source>
        <dbReference type="EMBL" id="MFC5026567.1"/>
    </source>
</evidence>